<dbReference type="SUPFAM" id="SSF48452">
    <property type="entry name" value="TPR-like"/>
    <property type="match status" value="1"/>
</dbReference>
<comment type="subcellular location">
    <subcellularLocation>
        <location evidence="1">Cell outer membrane</location>
    </subcellularLocation>
</comment>
<feature type="domain" description="RagB/SusD" evidence="7">
    <location>
        <begin position="377"/>
        <end position="512"/>
    </location>
</feature>
<feature type="signal peptide" evidence="6">
    <location>
        <begin position="1"/>
        <end position="21"/>
    </location>
</feature>
<evidence type="ECO:0000256" key="1">
    <source>
        <dbReference type="ARBA" id="ARBA00004442"/>
    </source>
</evidence>
<evidence type="ECO:0000256" key="2">
    <source>
        <dbReference type="ARBA" id="ARBA00006275"/>
    </source>
</evidence>
<proteinExistence type="inferred from homology"/>
<dbReference type="AlphaFoldDB" id="A0A5Q0QFG2"/>
<evidence type="ECO:0000256" key="5">
    <source>
        <dbReference type="ARBA" id="ARBA00023237"/>
    </source>
</evidence>
<organism evidence="9 10">
    <name type="scientific">Sphingobacterium zhuxiongii</name>
    <dbReference type="NCBI Taxonomy" id="2662364"/>
    <lineage>
        <taxon>Bacteria</taxon>
        <taxon>Pseudomonadati</taxon>
        <taxon>Bacteroidota</taxon>
        <taxon>Sphingobacteriia</taxon>
        <taxon>Sphingobacteriales</taxon>
        <taxon>Sphingobacteriaceae</taxon>
        <taxon>Sphingobacterium</taxon>
    </lineage>
</organism>
<dbReference type="InterPro" id="IPR033985">
    <property type="entry name" value="SusD-like_N"/>
</dbReference>
<dbReference type="Pfam" id="PF14322">
    <property type="entry name" value="SusD-like_3"/>
    <property type="match status" value="1"/>
</dbReference>
<keyword evidence="4" id="KW-0472">Membrane</keyword>
<evidence type="ECO:0000313" key="10">
    <source>
        <dbReference type="Proteomes" id="UP000326921"/>
    </source>
</evidence>
<dbReference type="Gene3D" id="1.25.40.390">
    <property type="match status" value="1"/>
</dbReference>
<feature type="chain" id="PRO_5024956324" evidence="6">
    <location>
        <begin position="22"/>
        <end position="512"/>
    </location>
</feature>
<dbReference type="InterPro" id="IPR012944">
    <property type="entry name" value="SusD_RagB_dom"/>
</dbReference>
<keyword evidence="5" id="KW-0998">Cell outer membrane</keyword>
<gene>
    <name evidence="9" type="ORF">GFH32_06195</name>
</gene>
<evidence type="ECO:0000259" key="8">
    <source>
        <dbReference type="Pfam" id="PF14322"/>
    </source>
</evidence>
<dbReference type="EMBL" id="CP045652">
    <property type="protein sequence ID" value="QGA25930.1"/>
    <property type="molecule type" value="Genomic_DNA"/>
</dbReference>
<evidence type="ECO:0000256" key="3">
    <source>
        <dbReference type="ARBA" id="ARBA00022729"/>
    </source>
</evidence>
<keyword evidence="10" id="KW-1185">Reference proteome</keyword>
<sequence length="512" mass="57539">MTMKSKYRYGLALLLILNICACTNLDEDLYDKLPADQFGQKEKEINALIAPIYRTLKPIWSPAYFCMVDGSSDMAITPTRKGGDGWEGGLFKEFRFGTWTSGNRYVTDSYNGMMRGVSTCNQIYHMVNSNPSVNNKEQILAEIRAVRALWYYYLIDNYGNVPIVTDFTVTDKPKTSSRKEVYEFIISELNAVKDLLRADVTSNSYGKMTQGAAYTLLAKMYLNANIWNPTAGTKWQEVIASCDKVLSLGYTLESNWKASFAVNNQNSKEIIFPIVFSTVDGGNIMLQHTLHYLSNAALGLSTTGFNGINAMPGYVREFDTEDIRFAGSFLIGEMRDPATGQILMTAHGRPLIHHIDFTFKYSVDADGWGQVEQEDGARCYKWEFQKGVNGNMENDYAIFRLADIYLMKAEALVRSGTSNAEATELVNAIRKRAFTDPAKLLSSVTLNDIYKERRFEFAWELVSRQDMIRFGTFLNPIPGPVGRGAINAIRLIYPIPRTAIDANPGLTQNPGY</sequence>
<dbReference type="Pfam" id="PF07980">
    <property type="entry name" value="SusD_RagB"/>
    <property type="match status" value="1"/>
</dbReference>
<dbReference type="InterPro" id="IPR011990">
    <property type="entry name" value="TPR-like_helical_dom_sf"/>
</dbReference>
<feature type="domain" description="SusD-like N-terminal" evidence="8">
    <location>
        <begin position="98"/>
        <end position="222"/>
    </location>
</feature>
<name>A0A5Q0QFG2_9SPHI</name>
<protein>
    <submittedName>
        <fullName evidence="9">RagB/SusD family nutrient uptake outer membrane protein</fullName>
    </submittedName>
</protein>
<dbReference type="CDD" id="cd08977">
    <property type="entry name" value="SusD"/>
    <property type="match status" value="1"/>
</dbReference>
<accession>A0A5Q0QFG2</accession>
<evidence type="ECO:0000313" key="9">
    <source>
        <dbReference type="EMBL" id="QGA25930.1"/>
    </source>
</evidence>
<comment type="similarity">
    <text evidence="2">Belongs to the SusD family.</text>
</comment>
<evidence type="ECO:0000256" key="6">
    <source>
        <dbReference type="SAM" id="SignalP"/>
    </source>
</evidence>
<dbReference type="GO" id="GO:0009279">
    <property type="term" value="C:cell outer membrane"/>
    <property type="evidence" value="ECO:0007669"/>
    <property type="project" value="UniProtKB-SubCell"/>
</dbReference>
<keyword evidence="3 6" id="KW-0732">Signal</keyword>
<evidence type="ECO:0000259" key="7">
    <source>
        <dbReference type="Pfam" id="PF07980"/>
    </source>
</evidence>
<dbReference type="KEGG" id="sphe:GFH32_06195"/>
<evidence type="ECO:0000256" key="4">
    <source>
        <dbReference type="ARBA" id="ARBA00023136"/>
    </source>
</evidence>
<dbReference type="Proteomes" id="UP000326921">
    <property type="component" value="Chromosome"/>
</dbReference>
<reference evidence="9 10" key="1">
    <citation type="submission" date="2019-10" db="EMBL/GenBank/DDBJ databases">
        <authorList>
            <person name="Dong K."/>
        </authorList>
    </citation>
    <scope>NUCLEOTIDE SEQUENCE [LARGE SCALE GENOMIC DNA]</scope>
    <source>
        <strain evidence="10">dk4302</strain>
    </source>
</reference>